<keyword evidence="6" id="KW-1185">Reference proteome</keyword>
<dbReference type="AlphaFoldDB" id="A0A7G9B2R8"/>
<evidence type="ECO:0000256" key="3">
    <source>
        <dbReference type="ARBA" id="ARBA00023002"/>
    </source>
</evidence>
<dbReference type="SUPFAM" id="SSF55469">
    <property type="entry name" value="FMN-dependent nitroreductase-like"/>
    <property type="match status" value="1"/>
</dbReference>
<dbReference type="InterPro" id="IPR029479">
    <property type="entry name" value="Nitroreductase"/>
</dbReference>
<evidence type="ECO:0000259" key="4">
    <source>
        <dbReference type="Pfam" id="PF00881"/>
    </source>
</evidence>
<evidence type="ECO:0000256" key="1">
    <source>
        <dbReference type="ARBA" id="ARBA00022630"/>
    </source>
</evidence>
<dbReference type="InterPro" id="IPR050627">
    <property type="entry name" value="Nitroreductase/BluB"/>
</dbReference>
<dbReference type="PANTHER" id="PTHR23026:SF90">
    <property type="entry name" value="IODOTYROSINE DEIODINASE 1"/>
    <property type="match status" value="1"/>
</dbReference>
<accession>A0A7G9B2R8</accession>
<dbReference type="KEGG" id="ohi:H8790_10350"/>
<name>A0A7G9B2R8_9FIRM</name>
<dbReference type="GO" id="GO:0016491">
    <property type="term" value="F:oxidoreductase activity"/>
    <property type="evidence" value="ECO:0007669"/>
    <property type="project" value="UniProtKB-KW"/>
</dbReference>
<keyword evidence="2" id="KW-0288">FMN</keyword>
<reference evidence="5 6" key="1">
    <citation type="submission" date="2020-08" db="EMBL/GenBank/DDBJ databases">
        <authorList>
            <person name="Liu C."/>
            <person name="Sun Q."/>
        </authorList>
    </citation>
    <scope>NUCLEOTIDE SEQUENCE [LARGE SCALE GENOMIC DNA]</scope>
    <source>
        <strain evidence="5 6">NSJ-62</strain>
    </source>
</reference>
<dbReference type="Pfam" id="PF00881">
    <property type="entry name" value="Nitroreductase"/>
    <property type="match status" value="1"/>
</dbReference>
<feature type="domain" description="Nitroreductase" evidence="4">
    <location>
        <begin position="7"/>
        <end position="179"/>
    </location>
</feature>
<dbReference type="EMBL" id="CP060490">
    <property type="protein sequence ID" value="QNL43849.1"/>
    <property type="molecule type" value="Genomic_DNA"/>
</dbReference>
<dbReference type="Proteomes" id="UP000515960">
    <property type="component" value="Chromosome"/>
</dbReference>
<proteinExistence type="predicted"/>
<gene>
    <name evidence="5" type="ORF">H8790_10350</name>
</gene>
<dbReference type="PANTHER" id="PTHR23026">
    <property type="entry name" value="NADPH NITROREDUCTASE"/>
    <property type="match status" value="1"/>
</dbReference>
<keyword evidence="3" id="KW-0560">Oxidoreductase</keyword>
<evidence type="ECO:0000313" key="6">
    <source>
        <dbReference type="Proteomes" id="UP000515960"/>
    </source>
</evidence>
<dbReference type="InterPro" id="IPR000415">
    <property type="entry name" value="Nitroreductase-like"/>
</dbReference>
<evidence type="ECO:0000313" key="5">
    <source>
        <dbReference type="EMBL" id="QNL43849.1"/>
    </source>
</evidence>
<dbReference type="RefSeq" id="WP_187332440.1">
    <property type="nucleotide sequence ID" value="NZ_CP060490.1"/>
</dbReference>
<organism evidence="5 6">
    <name type="scientific">Oscillibacter hominis</name>
    <dbReference type="NCBI Taxonomy" id="2763056"/>
    <lineage>
        <taxon>Bacteria</taxon>
        <taxon>Bacillati</taxon>
        <taxon>Bacillota</taxon>
        <taxon>Clostridia</taxon>
        <taxon>Eubacteriales</taxon>
        <taxon>Oscillospiraceae</taxon>
        <taxon>Oscillibacter</taxon>
    </lineage>
</organism>
<sequence>MEFDEVINRRKTSREWTDREVDFEAIKRIIGAGMKAPSWDHCRSWQFIVLHTKEEKEHAFRYAKSVVRKFDPTRYEGRTLNLSQEMYLYAMPRQYTMLTDCPYVIVPLFQCKRLNAEWVSKLNPLTTAWCVAENIMLAAINEGLGYSLRIPLNREHDVVLEKLGVPDGWMTPCFIGVGYPKEDERVLEQYSTDPSSHIHKGGWYIQETMNL</sequence>
<dbReference type="Gene3D" id="3.40.109.10">
    <property type="entry name" value="NADH Oxidase"/>
    <property type="match status" value="1"/>
</dbReference>
<protein>
    <submittedName>
        <fullName evidence="5">Nitroreductase family protein</fullName>
    </submittedName>
</protein>
<evidence type="ECO:0000256" key="2">
    <source>
        <dbReference type="ARBA" id="ARBA00022643"/>
    </source>
</evidence>
<keyword evidence="1" id="KW-0285">Flavoprotein</keyword>